<evidence type="ECO:0000313" key="4">
    <source>
        <dbReference type="EnsemblMetazoa" id="PPA36726.1"/>
    </source>
</evidence>
<dbReference type="Pfam" id="PF00067">
    <property type="entry name" value="p450"/>
    <property type="match status" value="1"/>
</dbReference>
<name>A0A2A6BQ18_PRIPA</name>
<dbReference type="AlphaFoldDB" id="A0A2A6BQ18"/>
<dbReference type="GO" id="GO:0016705">
    <property type="term" value="F:oxidoreductase activity, acting on paired donors, with incorporation or reduction of molecular oxygen"/>
    <property type="evidence" value="ECO:0007669"/>
    <property type="project" value="InterPro"/>
</dbReference>
<keyword evidence="3" id="KW-0349">Heme</keyword>
<evidence type="ECO:0000256" key="2">
    <source>
        <dbReference type="ARBA" id="ARBA00023033"/>
    </source>
</evidence>
<dbReference type="GO" id="GO:0020037">
    <property type="term" value="F:heme binding"/>
    <property type="evidence" value="ECO:0007669"/>
    <property type="project" value="InterPro"/>
</dbReference>
<accession>A0A8R1YVY8</accession>
<accession>A0A2A6BQ18</accession>
<dbReference type="PROSITE" id="PS00086">
    <property type="entry name" value="CYTOCHROME_P450"/>
    <property type="match status" value="1"/>
</dbReference>
<dbReference type="Gene3D" id="1.10.630.10">
    <property type="entry name" value="Cytochrome P450"/>
    <property type="match status" value="2"/>
</dbReference>
<keyword evidence="2 3" id="KW-0503">Monooxygenase</keyword>
<dbReference type="PANTHER" id="PTHR24284">
    <property type="entry name" value="CYTOCHROME P450 FAMILY"/>
    <property type="match status" value="1"/>
</dbReference>
<gene>
    <name evidence="4" type="primary">WBGene00275095</name>
</gene>
<dbReference type="Proteomes" id="UP000005239">
    <property type="component" value="Unassembled WGS sequence"/>
</dbReference>
<reference evidence="5" key="1">
    <citation type="journal article" date="2008" name="Nat. Genet.">
        <title>The Pristionchus pacificus genome provides a unique perspective on nematode lifestyle and parasitism.</title>
        <authorList>
            <person name="Dieterich C."/>
            <person name="Clifton S.W."/>
            <person name="Schuster L.N."/>
            <person name="Chinwalla A."/>
            <person name="Delehaunty K."/>
            <person name="Dinkelacker I."/>
            <person name="Fulton L."/>
            <person name="Fulton R."/>
            <person name="Godfrey J."/>
            <person name="Minx P."/>
            <person name="Mitreva M."/>
            <person name="Roeseler W."/>
            <person name="Tian H."/>
            <person name="Witte H."/>
            <person name="Yang S.P."/>
            <person name="Wilson R.K."/>
            <person name="Sommer R.J."/>
        </authorList>
    </citation>
    <scope>NUCLEOTIDE SEQUENCE [LARGE SCALE GENOMIC DNA]</scope>
    <source>
        <strain evidence="5">PS312</strain>
    </source>
</reference>
<proteinExistence type="inferred from homology"/>
<comment type="similarity">
    <text evidence="1 3">Belongs to the cytochrome P450 family.</text>
</comment>
<dbReference type="OrthoDB" id="6141508at2759"/>
<keyword evidence="3" id="KW-0408">Iron</keyword>
<evidence type="ECO:0000256" key="3">
    <source>
        <dbReference type="RuleBase" id="RU000461"/>
    </source>
</evidence>
<keyword evidence="3" id="KW-0560">Oxidoreductase</keyword>
<keyword evidence="3" id="KW-0479">Metal-binding</keyword>
<dbReference type="PANTHER" id="PTHR24284:SF1">
    <property type="entry name" value="CYTOCHROME P450 FAMILY"/>
    <property type="match status" value="1"/>
</dbReference>
<evidence type="ECO:0000256" key="1">
    <source>
        <dbReference type="ARBA" id="ARBA00010617"/>
    </source>
</evidence>
<reference evidence="4" key="2">
    <citation type="submission" date="2022-06" db="UniProtKB">
        <authorList>
            <consortium name="EnsemblMetazoa"/>
        </authorList>
    </citation>
    <scope>IDENTIFICATION</scope>
    <source>
        <strain evidence="4">PS312</strain>
    </source>
</reference>
<dbReference type="InterPro" id="IPR036396">
    <property type="entry name" value="Cyt_P450_sf"/>
</dbReference>
<dbReference type="InterPro" id="IPR017972">
    <property type="entry name" value="Cyt_P450_CS"/>
</dbReference>
<evidence type="ECO:0000313" key="5">
    <source>
        <dbReference type="Proteomes" id="UP000005239"/>
    </source>
</evidence>
<dbReference type="GO" id="GO:0004497">
    <property type="term" value="F:monooxygenase activity"/>
    <property type="evidence" value="ECO:0007669"/>
    <property type="project" value="UniProtKB-KW"/>
</dbReference>
<keyword evidence="5" id="KW-1185">Reference proteome</keyword>
<organism evidence="4 5">
    <name type="scientific">Pristionchus pacificus</name>
    <name type="common">Parasitic nematode worm</name>
    <dbReference type="NCBI Taxonomy" id="54126"/>
    <lineage>
        <taxon>Eukaryota</taxon>
        <taxon>Metazoa</taxon>
        <taxon>Ecdysozoa</taxon>
        <taxon>Nematoda</taxon>
        <taxon>Chromadorea</taxon>
        <taxon>Rhabditida</taxon>
        <taxon>Rhabditina</taxon>
        <taxon>Diplogasteromorpha</taxon>
        <taxon>Diplogasteroidea</taxon>
        <taxon>Neodiplogasteridae</taxon>
        <taxon>Pristionchus</taxon>
    </lineage>
</organism>
<dbReference type="EnsemblMetazoa" id="PPA36726.1">
    <property type="protein sequence ID" value="PPA36726.1"/>
    <property type="gene ID" value="WBGene00275095"/>
</dbReference>
<dbReference type="GO" id="GO:0005506">
    <property type="term" value="F:iron ion binding"/>
    <property type="evidence" value="ECO:0007669"/>
    <property type="project" value="InterPro"/>
</dbReference>
<dbReference type="InterPro" id="IPR001128">
    <property type="entry name" value="Cyt_P450"/>
</dbReference>
<dbReference type="SUPFAM" id="SSF48264">
    <property type="entry name" value="Cytochrome P450"/>
    <property type="match status" value="2"/>
</dbReference>
<protein>
    <submittedName>
        <fullName evidence="4">Cytochrome P450</fullName>
    </submittedName>
</protein>
<sequence>AAHPELRAFFKRTLQFYSERKLEEGGIDHSADLPDMEDIGGEYIRPTTPRTSSLPTSRRRFPIAHKRKARRRRKVSGIRGALRKYPKGPFPFPLIGNLYHLNHDNLHEYLHETGKKYGDIFAGRSHLPPETYLQKSPDDAPFAQPIQTAQTGVIISDGDVWSEQRRASLRILRQLGLGKNLMEAQVNRSIDEMLHQLKAINDEVTPIDMHMPIQTPNRLTKGGPRQYDAPRKWGTREIWREEDESTEDTVIGGKFIPKDTLTLPQIFSVLKDDEIFENPSEFKPERFLEDDGKTANKKQLERFIAFGMGKRQCLGEGLARMELFLVLGTLLLNYRFEPTDPLYISHIFGATLVPKPYKCILVAV</sequence>